<dbReference type="GO" id="GO:0005524">
    <property type="term" value="F:ATP binding"/>
    <property type="evidence" value="ECO:0007669"/>
    <property type="project" value="InterPro"/>
</dbReference>
<dbReference type="OrthoDB" id="9763467at2"/>
<dbReference type="Gene3D" id="3.30.1370.100">
    <property type="entry name" value="MutL, C-terminal domain, regulatory subdomain"/>
    <property type="match status" value="1"/>
</dbReference>
<dbReference type="FunFam" id="3.30.565.10:FF:000003">
    <property type="entry name" value="DNA mismatch repair endonuclease MutL"/>
    <property type="match status" value="1"/>
</dbReference>
<dbReference type="Proteomes" id="UP000054698">
    <property type="component" value="Unassembled WGS sequence"/>
</dbReference>
<dbReference type="EMBL" id="UASS01000022">
    <property type="protein sequence ID" value="SPX61738.1"/>
    <property type="molecule type" value="Genomic_DNA"/>
</dbReference>
<dbReference type="PANTHER" id="PTHR10073">
    <property type="entry name" value="DNA MISMATCH REPAIR PROTEIN MLH, PMS, MUTL"/>
    <property type="match status" value="1"/>
</dbReference>
<dbReference type="InterPro" id="IPR042120">
    <property type="entry name" value="MutL_C_dimsub"/>
</dbReference>
<keyword evidence="4 5" id="KW-0234">DNA repair</keyword>
<dbReference type="InterPro" id="IPR014790">
    <property type="entry name" value="MutL_C"/>
</dbReference>
<name>A0A0W0THH5_9GAMM</name>
<dbReference type="CDD" id="cd16926">
    <property type="entry name" value="HATPase_MutL-MLH-PMS-like"/>
    <property type="match status" value="1"/>
</dbReference>
<dbReference type="EMBL" id="LNYB01000085">
    <property type="protein sequence ID" value="KTC95044.1"/>
    <property type="molecule type" value="Genomic_DNA"/>
</dbReference>
<evidence type="ECO:0000256" key="4">
    <source>
        <dbReference type="ARBA" id="ARBA00023204"/>
    </source>
</evidence>
<dbReference type="PATRIC" id="fig|453.4.peg.2965"/>
<dbReference type="Pfam" id="PF13589">
    <property type="entry name" value="HATPase_c_3"/>
    <property type="match status" value="1"/>
</dbReference>
<dbReference type="GO" id="GO:0032300">
    <property type="term" value="C:mismatch repair complex"/>
    <property type="evidence" value="ECO:0007669"/>
    <property type="project" value="InterPro"/>
</dbReference>
<dbReference type="InterPro" id="IPR020667">
    <property type="entry name" value="DNA_mismatch_repair_MutL"/>
</dbReference>
<evidence type="ECO:0000313" key="9">
    <source>
        <dbReference type="Proteomes" id="UP000054698"/>
    </source>
</evidence>
<dbReference type="SMART" id="SM01340">
    <property type="entry name" value="DNA_mis_repair"/>
    <property type="match status" value="1"/>
</dbReference>
<evidence type="ECO:0000256" key="1">
    <source>
        <dbReference type="ARBA" id="ARBA00006082"/>
    </source>
</evidence>
<keyword evidence="3 5" id="KW-0227">DNA damage</keyword>
<dbReference type="Proteomes" id="UP000251942">
    <property type="component" value="Unassembled WGS sequence"/>
</dbReference>
<dbReference type="PROSITE" id="PS00058">
    <property type="entry name" value="DNA_MISMATCH_REPAIR_1"/>
    <property type="match status" value="1"/>
</dbReference>
<dbReference type="HAMAP" id="MF_00149">
    <property type="entry name" value="DNA_mis_repair"/>
    <property type="match status" value="1"/>
</dbReference>
<dbReference type="RefSeq" id="WP_058447538.1">
    <property type="nucleotide sequence ID" value="NZ_CAAAHT010000006.1"/>
</dbReference>
<dbReference type="PANTHER" id="PTHR10073:SF12">
    <property type="entry name" value="DNA MISMATCH REPAIR PROTEIN MLH1"/>
    <property type="match status" value="1"/>
</dbReference>
<dbReference type="Pfam" id="PF01119">
    <property type="entry name" value="DNA_mis_repair"/>
    <property type="match status" value="1"/>
</dbReference>
<evidence type="ECO:0000313" key="7">
    <source>
        <dbReference type="EMBL" id="KTC95044.1"/>
    </source>
</evidence>
<dbReference type="InterPro" id="IPR013507">
    <property type="entry name" value="DNA_mismatch_S5_2-like"/>
</dbReference>
<accession>A0A0W0THH5</accession>
<reference evidence="7 9" key="1">
    <citation type="submission" date="2015-11" db="EMBL/GenBank/DDBJ databases">
        <title>Genomic analysis of 38 Legionella species identifies large and diverse effector repertoires.</title>
        <authorList>
            <person name="Burstein D."/>
            <person name="Amaro F."/>
            <person name="Zusman T."/>
            <person name="Lifshitz Z."/>
            <person name="Cohen O."/>
            <person name="Gilbert J.A."/>
            <person name="Pupko T."/>
            <person name="Shuman H.A."/>
            <person name="Segal G."/>
        </authorList>
    </citation>
    <scope>NUCLEOTIDE SEQUENCE [LARGE SCALE GENOMIC DNA]</scope>
    <source>
        <strain evidence="7 9">WO-44C</strain>
    </source>
</reference>
<dbReference type="NCBIfam" id="TIGR00585">
    <property type="entry name" value="mutl"/>
    <property type="match status" value="1"/>
</dbReference>
<dbReference type="InterPro" id="IPR038973">
    <property type="entry name" value="MutL/Mlh/Pms-like"/>
</dbReference>
<comment type="similarity">
    <text evidence="1 5">Belongs to the DNA mismatch repair MutL/HexB family.</text>
</comment>
<dbReference type="SUPFAM" id="SSF54211">
    <property type="entry name" value="Ribosomal protein S5 domain 2-like"/>
    <property type="match status" value="1"/>
</dbReference>
<reference evidence="8 10" key="2">
    <citation type="submission" date="2018-06" db="EMBL/GenBank/DDBJ databases">
        <authorList>
            <consortium name="Pathogen Informatics"/>
            <person name="Doyle S."/>
        </authorList>
    </citation>
    <scope>NUCLEOTIDE SEQUENCE [LARGE SCALE GENOMIC DNA]</scope>
    <source>
        <strain evidence="8 10">NCTC12022</strain>
    </source>
</reference>
<dbReference type="InterPro" id="IPR042121">
    <property type="entry name" value="MutL_C_regsub"/>
</dbReference>
<dbReference type="STRING" id="453.Lfee_2708"/>
<evidence type="ECO:0000259" key="6">
    <source>
        <dbReference type="SMART" id="SM01340"/>
    </source>
</evidence>
<dbReference type="SUPFAM" id="SSF55874">
    <property type="entry name" value="ATPase domain of HSP90 chaperone/DNA topoisomerase II/histidine kinase"/>
    <property type="match status" value="1"/>
</dbReference>
<dbReference type="GO" id="GO:0030983">
    <property type="term" value="F:mismatched DNA binding"/>
    <property type="evidence" value="ECO:0007669"/>
    <property type="project" value="InterPro"/>
</dbReference>
<evidence type="ECO:0000256" key="3">
    <source>
        <dbReference type="ARBA" id="ARBA00022763"/>
    </source>
</evidence>
<dbReference type="Pfam" id="PF08676">
    <property type="entry name" value="MutL_C"/>
    <property type="match status" value="1"/>
</dbReference>
<dbReference type="InterPro" id="IPR020568">
    <property type="entry name" value="Ribosomal_Su5_D2-typ_SF"/>
</dbReference>
<dbReference type="InterPro" id="IPR037198">
    <property type="entry name" value="MutL_C_sf"/>
</dbReference>
<organism evidence="7 9">
    <name type="scientific">Legionella feeleii</name>
    <dbReference type="NCBI Taxonomy" id="453"/>
    <lineage>
        <taxon>Bacteria</taxon>
        <taxon>Pseudomonadati</taxon>
        <taxon>Pseudomonadota</taxon>
        <taxon>Gammaproteobacteria</taxon>
        <taxon>Legionellales</taxon>
        <taxon>Legionellaceae</taxon>
        <taxon>Legionella</taxon>
    </lineage>
</organism>
<dbReference type="AlphaFoldDB" id="A0A0W0THH5"/>
<dbReference type="Gene3D" id="3.30.1540.20">
    <property type="entry name" value="MutL, C-terminal domain, dimerisation subdomain"/>
    <property type="match status" value="1"/>
</dbReference>
<dbReference type="CDD" id="cd03482">
    <property type="entry name" value="MutL_Trans_MutL"/>
    <property type="match status" value="1"/>
</dbReference>
<protein>
    <recommendedName>
        <fullName evidence="2 5">DNA mismatch repair protein MutL</fullName>
    </recommendedName>
</protein>
<evidence type="ECO:0000256" key="5">
    <source>
        <dbReference type="HAMAP-Rule" id="MF_00149"/>
    </source>
</evidence>
<dbReference type="InterPro" id="IPR036890">
    <property type="entry name" value="HATPase_C_sf"/>
</dbReference>
<dbReference type="InterPro" id="IPR014721">
    <property type="entry name" value="Ribsml_uS5_D2-typ_fold_subgr"/>
</dbReference>
<dbReference type="InterPro" id="IPR002099">
    <property type="entry name" value="MutL/Mlh/PMS"/>
</dbReference>
<dbReference type="GO" id="GO:0016887">
    <property type="term" value="F:ATP hydrolysis activity"/>
    <property type="evidence" value="ECO:0007669"/>
    <property type="project" value="InterPro"/>
</dbReference>
<gene>
    <name evidence="5 7" type="primary">mutL</name>
    <name evidence="7" type="ORF">Lfee_2708</name>
    <name evidence="8" type="ORF">NCTC12022_02487</name>
</gene>
<sequence length="544" mass="60904">MMRIQQLPVTVANQIAAGEVIERPASVVKELLENSLDAQADIISIDIGYGGLNQIKITDNGIGIVAEDLPLAIAAHATSKIKQLSDLYSIASMGFRGEALASIASISRLTISSRPESQEHAMMLASDGHAIHMTPCARNQGTTVDVRDIFFNAPVRKKFLKTEQSEFQAIETVVKRFALSAPAIALNLTHNGKQRLNLPAAHCAQTRLQRIRKLLGKTFIEQAIYLDVEHAGMRLHGWVSNSEYQSSQSDKQWVYVNARMVKDKLLNHAIKRAYESLLYPGRYPACLLYLTLNPAEVDVNVHPTKHEVRFQQPRLVHDFITSQIQQALAVPRTSCGYQQSSVKEITTGQQIHENYLSLPLSIKKIEQSAVVTSHWITLNNAYALIFLQEQPYLVDIEKLQRHWLLSILAQESLPLASRPLLVPISYPVKEFSPDRINHYRQALNQVGVELGLAGENAMLVRSLPIAVPHLDIKRFLALVFKLNSPTNQQLIELLSLCQLFNAYQALPEETETLSAYLQTLYNAKELPVWCRQLSTTLCESLLNA</sequence>
<dbReference type="InterPro" id="IPR014762">
    <property type="entry name" value="DNA_mismatch_repair_CS"/>
</dbReference>
<comment type="function">
    <text evidence="5">This protein is involved in the repair of mismatches in DNA. It is required for dam-dependent methyl-directed DNA mismatch repair. May act as a 'molecular matchmaker', a protein that promotes the formation of a stable complex between two or more DNA-binding proteins in an ATP-dependent manner without itself being part of a final effector complex.</text>
</comment>
<keyword evidence="9" id="KW-1185">Reference proteome</keyword>
<evidence type="ECO:0000313" key="8">
    <source>
        <dbReference type="EMBL" id="SPX61738.1"/>
    </source>
</evidence>
<dbReference type="SUPFAM" id="SSF118116">
    <property type="entry name" value="DNA mismatch repair protein MutL"/>
    <property type="match status" value="1"/>
</dbReference>
<feature type="domain" description="DNA mismatch repair protein S5" evidence="6">
    <location>
        <begin position="211"/>
        <end position="329"/>
    </location>
</feature>
<evidence type="ECO:0000313" key="10">
    <source>
        <dbReference type="Proteomes" id="UP000251942"/>
    </source>
</evidence>
<dbReference type="Gene3D" id="3.30.230.10">
    <property type="match status" value="1"/>
</dbReference>
<evidence type="ECO:0000256" key="2">
    <source>
        <dbReference type="ARBA" id="ARBA00021975"/>
    </source>
</evidence>
<dbReference type="Gene3D" id="3.30.565.10">
    <property type="entry name" value="Histidine kinase-like ATPase, C-terminal domain"/>
    <property type="match status" value="1"/>
</dbReference>
<dbReference type="GO" id="GO:0140664">
    <property type="term" value="F:ATP-dependent DNA damage sensor activity"/>
    <property type="evidence" value="ECO:0007669"/>
    <property type="project" value="InterPro"/>
</dbReference>
<dbReference type="GO" id="GO:0006298">
    <property type="term" value="P:mismatch repair"/>
    <property type="evidence" value="ECO:0007669"/>
    <property type="project" value="UniProtKB-UniRule"/>
</dbReference>
<proteinExistence type="inferred from homology"/>